<reference evidence="2 3" key="1">
    <citation type="submission" date="2015-01" db="EMBL/GenBank/DDBJ databases">
        <title>Evolution of Trichinella species and genotypes.</title>
        <authorList>
            <person name="Korhonen P.K."/>
            <person name="Edoardo P."/>
            <person name="Giuseppe L.R."/>
            <person name="Gasser R.B."/>
        </authorList>
    </citation>
    <scope>NUCLEOTIDE SEQUENCE [LARGE SCALE GENOMIC DNA]</scope>
    <source>
        <strain evidence="2">ISS1980</strain>
    </source>
</reference>
<dbReference type="Proteomes" id="UP000054843">
    <property type="component" value="Unassembled WGS sequence"/>
</dbReference>
<keyword evidence="3" id="KW-1185">Reference proteome</keyword>
<dbReference type="EMBL" id="JYDO01000376">
    <property type="protein sequence ID" value="KRZ65393.1"/>
    <property type="molecule type" value="Genomic_DNA"/>
</dbReference>
<accession>A0A0V1M0X6</accession>
<sequence length="203" mass="23328">MAMWKAPTCREMTTQGIQKLVNELTKHLRCLMALDKDPYASPLPGSEVLMPALKEKFPPALQKAWDRKVAPDSLSGKRNRSPPQWRGTTESTRMRKGLEAGRHRKIRFLQCGTWRLKDVVRDRARSIRHQELPLLPRAARGGCLVEVHQDRLLQADGNAEKNFNRLRMKFMKYFTAALAKYEHKHNNGSLSPEISLTAELMKE</sequence>
<evidence type="ECO:0000313" key="3">
    <source>
        <dbReference type="Proteomes" id="UP000054843"/>
    </source>
</evidence>
<comment type="caution">
    <text evidence="2">The sequence shown here is derived from an EMBL/GenBank/DDBJ whole genome shotgun (WGS) entry which is preliminary data.</text>
</comment>
<protein>
    <submittedName>
        <fullName evidence="2">Uncharacterized protein</fullName>
    </submittedName>
</protein>
<name>A0A0V1M0X6_9BILA</name>
<evidence type="ECO:0000256" key="1">
    <source>
        <dbReference type="SAM" id="MobiDB-lite"/>
    </source>
</evidence>
<evidence type="ECO:0000313" key="2">
    <source>
        <dbReference type="EMBL" id="KRZ65393.1"/>
    </source>
</evidence>
<gene>
    <name evidence="2" type="ORF">T10_12868</name>
</gene>
<proteinExistence type="predicted"/>
<dbReference type="AlphaFoldDB" id="A0A0V1M0X6"/>
<organism evidence="2 3">
    <name type="scientific">Trichinella papuae</name>
    <dbReference type="NCBI Taxonomy" id="268474"/>
    <lineage>
        <taxon>Eukaryota</taxon>
        <taxon>Metazoa</taxon>
        <taxon>Ecdysozoa</taxon>
        <taxon>Nematoda</taxon>
        <taxon>Enoplea</taxon>
        <taxon>Dorylaimia</taxon>
        <taxon>Trichinellida</taxon>
        <taxon>Trichinellidae</taxon>
        <taxon>Trichinella</taxon>
    </lineage>
</organism>
<feature type="region of interest" description="Disordered" evidence="1">
    <location>
        <begin position="66"/>
        <end position="99"/>
    </location>
</feature>
<dbReference type="OrthoDB" id="5984724at2759"/>